<organism evidence="9 10">
    <name type="scientific">Araneus ventricosus</name>
    <name type="common">Orbweaver spider</name>
    <name type="synonym">Epeira ventricosa</name>
    <dbReference type="NCBI Taxonomy" id="182803"/>
    <lineage>
        <taxon>Eukaryota</taxon>
        <taxon>Metazoa</taxon>
        <taxon>Ecdysozoa</taxon>
        <taxon>Arthropoda</taxon>
        <taxon>Chelicerata</taxon>
        <taxon>Arachnida</taxon>
        <taxon>Araneae</taxon>
        <taxon>Araneomorphae</taxon>
        <taxon>Entelegynae</taxon>
        <taxon>Araneoidea</taxon>
        <taxon>Araneidae</taxon>
        <taxon>Araneus</taxon>
    </lineage>
</organism>
<evidence type="ECO:0000313" key="9">
    <source>
        <dbReference type="EMBL" id="GBN16704.1"/>
    </source>
</evidence>
<sequence>MESQFIGTTRLQNPPPPRTQLTPLSIENKIVGWSSHPSVALKQHQINLTDGGTTQHPFSIFTDGSKTEKGAELLAAKEAVSYAASIDRTTNITIHIDNQASLHSISNPKSPNSIARQIFSILKDMPNISLTWIKAHVGYIGNEAADTLAKRATETGDPFPQVEIPKSYLKDLLKKRMMDRW</sequence>
<dbReference type="Proteomes" id="UP000499080">
    <property type="component" value="Unassembled WGS sequence"/>
</dbReference>
<comment type="caution">
    <text evidence="9">The sequence shown here is derived from an EMBL/GenBank/DDBJ whole genome shotgun (WGS) entry which is preliminary data.</text>
</comment>
<evidence type="ECO:0000256" key="2">
    <source>
        <dbReference type="ARBA" id="ARBA00005300"/>
    </source>
</evidence>
<evidence type="ECO:0000256" key="7">
    <source>
        <dbReference type="ARBA" id="ARBA00022801"/>
    </source>
</evidence>
<dbReference type="InterPro" id="IPR002156">
    <property type="entry name" value="RNaseH_domain"/>
</dbReference>
<dbReference type="GO" id="GO:0004523">
    <property type="term" value="F:RNA-DNA hybrid ribonuclease activity"/>
    <property type="evidence" value="ECO:0007669"/>
    <property type="project" value="UniProtKB-EC"/>
</dbReference>
<evidence type="ECO:0000256" key="6">
    <source>
        <dbReference type="ARBA" id="ARBA00022759"/>
    </source>
</evidence>
<keyword evidence="10" id="KW-1185">Reference proteome</keyword>
<reference evidence="9 10" key="1">
    <citation type="journal article" date="2019" name="Sci. Rep.">
        <title>Orb-weaving spider Araneus ventricosus genome elucidates the spidroin gene catalogue.</title>
        <authorList>
            <person name="Kono N."/>
            <person name="Nakamura H."/>
            <person name="Ohtoshi R."/>
            <person name="Moran D.A.P."/>
            <person name="Shinohara A."/>
            <person name="Yoshida Y."/>
            <person name="Fujiwara M."/>
            <person name="Mori M."/>
            <person name="Tomita M."/>
            <person name="Arakawa K."/>
        </authorList>
    </citation>
    <scope>NUCLEOTIDE SEQUENCE [LARGE SCALE GENOMIC DNA]</scope>
</reference>
<dbReference type="Gene3D" id="3.30.420.10">
    <property type="entry name" value="Ribonuclease H-like superfamily/Ribonuclease H"/>
    <property type="match status" value="1"/>
</dbReference>
<dbReference type="InterPro" id="IPR036397">
    <property type="entry name" value="RNaseH_sf"/>
</dbReference>
<dbReference type="Pfam" id="PF00075">
    <property type="entry name" value="RNase_H"/>
    <property type="match status" value="1"/>
</dbReference>
<evidence type="ECO:0000259" key="8">
    <source>
        <dbReference type="PROSITE" id="PS50879"/>
    </source>
</evidence>
<dbReference type="InterPro" id="IPR012337">
    <property type="entry name" value="RNaseH-like_sf"/>
</dbReference>
<evidence type="ECO:0000313" key="10">
    <source>
        <dbReference type="Proteomes" id="UP000499080"/>
    </source>
</evidence>
<dbReference type="PANTHER" id="PTHR10642">
    <property type="entry name" value="RIBONUCLEASE H1"/>
    <property type="match status" value="1"/>
</dbReference>
<dbReference type="EMBL" id="BGPR01006178">
    <property type="protein sequence ID" value="GBN16704.1"/>
    <property type="molecule type" value="Genomic_DNA"/>
</dbReference>
<dbReference type="AlphaFoldDB" id="A0A4Y2LQF2"/>
<dbReference type="PROSITE" id="PS50879">
    <property type="entry name" value="RNASE_H_1"/>
    <property type="match status" value="1"/>
</dbReference>
<keyword evidence="6" id="KW-0255">Endonuclease</keyword>
<comment type="similarity">
    <text evidence="2">Belongs to the RNase H family.</text>
</comment>
<evidence type="ECO:0000256" key="4">
    <source>
        <dbReference type="ARBA" id="ARBA00022722"/>
    </source>
</evidence>
<accession>A0A4Y2LQF2</accession>
<name>A0A4Y2LQF2_ARAVE</name>
<dbReference type="PANTHER" id="PTHR10642:SF26">
    <property type="entry name" value="RIBONUCLEASE H1"/>
    <property type="match status" value="1"/>
</dbReference>
<evidence type="ECO:0000256" key="5">
    <source>
        <dbReference type="ARBA" id="ARBA00022723"/>
    </source>
</evidence>
<proteinExistence type="inferred from homology"/>
<dbReference type="InterPro" id="IPR050092">
    <property type="entry name" value="RNase_H"/>
</dbReference>
<dbReference type="GO" id="GO:0043137">
    <property type="term" value="P:DNA replication, removal of RNA primer"/>
    <property type="evidence" value="ECO:0007669"/>
    <property type="project" value="TreeGrafter"/>
</dbReference>
<keyword evidence="5" id="KW-0479">Metal-binding</keyword>
<keyword evidence="4" id="KW-0540">Nuclease</keyword>
<keyword evidence="7" id="KW-0378">Hydrolase</keyword>
<feature type="domain" description="RNase H type-1" evidence="8">
    <location>
        <begin position="54"/>
        <end position="154"/>
    </location>
</feature>
<dbReference type="GO" id="GO:0046872">
    <property type="term" value="F:metal ion binding"/>
    <property type="evidence" value="ECO:0007669"/>
    <property type="project" value="UniProtKB-KW"/>
</dbReference>
<dbReference type="CDD" id="cd09276">
    <property type="entry name" value="Rnase_HI_RT_non_LTR"/>
    <property type="match status" value="1"/>
</dbReference>
<dbReference type="SUPFAM" id="SSF53098">
    <property type="entry name" value="Ribonuclease H-like"/>
    <property type="match status" value="1"/>
</dbReference>
<dbReference type="OrthoDB" id="6514649at2759"/>
<gene>
    <name evidence="9" type="ORF">AVEN_49349_1</name>
</gene>
<evidence type="ECO:0000256" key="1">
    <source>
        <dbReference type="ARBA" id="ARBA00000077"/>
    </source>
</evidence>
<comment type="catalytic activity">
    <reaction evidence="1">
        <text>Endonucleolytic cleavage to 5'-phosphomonoester.</text>
        <dbReference type="EC" id="3.1.26.4"/>
    </reaction>
</comment>
<protein>
    <recommendedName>
        <fullName evidence="3">ribonuclease H</fullName>
        <ecNumber evidence="3">3.1.26.4</ecNumber>
    </recommendedName>
</protein>
<evidence type="ECO:0000256" key="3">
    <source>
        <dbReference type="ARBA" id="ARBA00012180"/>
    </source>
</evidence>
<dbReference type="GO" id="GO:0003676">
    <property type="term" value="F:nucleic acid binding"/>
    <property type="evidence" value="ECO:0007669"/>
    <property type="project" value="InterPro"/>
</dbReference>
<dbReference type="EC" id="3.1.26.4" evidence="3"/>